<evidence type="ECO:0000259" key="8">
    <source>
        <dbReference type="PROSITE" id="PS51078"/>
    </source>
</evidence>
<dbReference type="SUPFAM" id="SSF46785">
    <property type="entry name" value="Winged helix' DNA-binding domain"/>
    <property type="match status" value="1"/>
</dbReference>
<name>A0A3G8ZU26_9ACTN</name>
<sequence>MASTNDGASVQSVDRALTILQLLAADGELGVTEMAGILKVHKSTAFRLVATLENHGLVEQVSHNSRYRLGVGVLRLAGATRGRLDVVRESRYVTGDLANSIGETVNLVILANSETLYLDQVAGPSALQIHNWVGRRNPLHATANGQVLLAHQSLRARDELIDSILDNAGHFTALTSHTVLDPETLRSKLDTVAKRGYAVAIDELEEGLTAIAAPIRGGDGDVIASLSVSGPSFRLTADRIDATAALVVEAAGQISARMGFAVPRLGRRT</sequence>
<dbReference type="SMART" id="SM00346">
    <property type="entry name" value="HTH_ICLR"/>
    <property type="match status" value="1"/>
</dbReference>
<dbReference type="EMBL" id="CP034170">
    <property type="protein sequence ID" value="AZI57291.1"/>
    <property type="molecule type" value="Genomic_DNA"/>
</dbReference>
<dbReference type="Proteomes" id="UP000268084">
    <property type="component" value="Chromosome"/>
</dbReference>
<evidence type="ECO:0000256" key="2">
    <source>
        <dbReference type="ARBA" id="ARBA00023015"/>
    </source>
</evidence>
<keyword evidence="1" id="KW-0319">Glycerol metabolism</keyword>
<dbReference type="SUPFAM" id="SSF55781">
    <property type="entry name" value="GAF domain-like"/>
    <property type="match status" value="1"/>
</dbReference>
<reference evidence="9 10" key="1">
    <citation type="submission" date="2018-11" db="EMBL/GenBank/DDBJ databases">
        <authorList>
            <person name="Da X."/>
        </authorList>
    </citation>
    <scope>NUCLEOTIDE SEQUENCE [LARGE SCALE GENOMIC DNA]</scope>
    <source>
        <strain evidence="9 10">S14-144</strain>
    </source>
</reference>
<evidence type="ECO:0000256" key="4">
    <source>
        <dbReference type="ARBA" id="ARBA00023163"/>
    </source>
</evidence>
<evidence type="ECO:0000313" key="10">
    <source>
        <dbReference type="Proteomes" id="UP000268084"/>
    </source>
</evidence>
<dbReference type="Gene3D" id="3.30.450.40">
    <property type="match status" value="1"/>
</dbReference>
<dbReference type="PROSITE" id="PS51078">
    <property type="entry name" value="ICLR_ED"/>
    <property type="match status" value="1"/>
</dbReference>
<evidence type="ECO:0000256" key="3">
    <source>
        <dbReference type="ARBA" id="ARBA00023125"/>
    </source>
</evidence>
<dbReference type="RefSeq" id="WP_124797976.1">
    <property type="nucleotide sequence ID" value="NZ_CP034170.1"/>
</dbReference>
<reference evidence="9 10" key="2">
    <citation type="submission" date="2018-12" db="EMBL/GenBank/DDBJ databases">
        <title>Nakamurella antarcticus sp. nov., isolated from Antarctica South Shetland Islands soil.</title>
        <authorList>
            <person name="Peng F."/>
        </authorList>
    </citation>
    <scope>NUCLEOTIDE SEQUENCE [LARGE SCALE GENOMIC DNA]</scope>
    <source>
        <strain evidence="9 10">S14-144</strain>
    </source>
</reference>
<dbReference type="Pfam" id="PF01614">
    <property type="entry name" value="IclR_C"/>
    <property type="match status" value="1"/>
</dbReference>
<dbReference type="PANTHER" id="PTHR30136">
    <property type="entry name" value="HELIX-TURN-HELIX TRANSCRIPTIONAL REGULATOR, ICLR FAMILY"/>
    <property type="match status" value="1"/>
</dbReference>
<dbReference type="GO" id="GO:0003700">
    <property type="term" value="F:DNA-binding transcription factor activity"/>
    <property type="evidence" value="ECO:0007669"/>
    <property type="project" value="TreeGrafter"/>
</dbReference>
<dbReference type="GO" id="GO:0006071">
    <property type="term" value="P:glycerol metabolic process"/>
    <property type="evidence" value="ECO:0007669"/>
    <property type="project" value="UniProtKB-KW"/>
</dbReference>
<dbReference type="GO" id="GO:0003677">
    <property type="term" value="F:DNA binding"/>
    <property type="evidence" value="ECO:0007669"/>
    <property type="project" value="UniProtKB-KW"/>
</dbReference>
<comment type="function">
    <text evidence="5">May be an activator protein for the gylABX operon.</text>
</comment>
<dbReference type="InterPro" id="IPR036390">
    <property type="entry name" value="WH_DNA-bd_sf"/>
</dbReference>
<dbReference type="KEGG" id="nak:EH165_03055"/>
<keyword evidence="4" id="KW-0804">Transcription</keyword>
<organism evidence="9 10">
    <name type="scientific">Nakamurella antarctica</name>
    <dbReference type="NCBI Taxonomy" id="1902245"/>
    <lineage>
        <taxon>Bacteria</taxon>
        <taxon>Bacillati</taxon>
        <taxon>Actinomycetota</taxon>
        <taxon>Actinomycetes</taxon>
        <taxon>Nakamurellales</taxon>
        <taxon>Nakamurellaceae</taxon>
        <taxon>Nakamurella</taxon>
    </lineage>
</organism>
<dbReference type="Gene3D" id="1.10.10.10">
    <property type="entry name" value="Winged helix-like DNA-binding domain superfamily/Winged helix DNA-binding domain"/>
    <property type="match status" value="1"/>
</dbReference>
<proteinExistence type="predicted"/>
<feature type="domain" description="HTH iclR-type" evidence="7">
    <location>
        <begin position="10"/>
        <end position="71"/>
    </location>
</feature>
<evidence type="ECO:0000313" key="9">
    <source>
        <dbReference type="EMBL" id="AZI57291.1"/>
    </source>
</evidence>
<dbReference type="PROSITE" id="PS51077">
    <property type="entry name" value="HTH_ICLR"/>
    <property type="match status" value="1"/>
</dbReference>
<feature type="domain" description="IclR-ED" evidence="8">
    <location>
        <begin position="72"/>
        <end position="260"/>
    </location>
</feature>
<evidence type="ECO:0000259" key="7">
    <source>
        <dbReference type="PROSITE" id="PS51077"/>
    </source>
</evidence>
<keyword evidence="10" id="KW-1185">Reference proteome</keyword>
<dbReference type="GO" id="GO:0045892">
    <property type="term" value="P:negative regulation of DNA-templated transcription"/>
    <property type="evidence" value="ECO:0007669"/>
    <property type="project" value="TreeGrafter"/>
</dbReference>
<gene>
    <name evidence="9" type="ORF">EH165_03055</name>
</gene>
<accession>A0A3G8ZU26</accession>
<keyword evidence="3" id="KW-0238">DNA-binding</keyword>
<keyword evidence="2" id="KW-0805">Transcription regulation</keyword>
<evidence type="ECO:0000256" key="1">
    <source>
        <dbReference type="ARBA" id="ARBA00022798"/>
    </source>
</evidence>
<dbReference type="AlphaFoldDB" id="A0A3G8ZU26"/>
<dbReference type="OrthoDB" id="7274111at2"/>
<dbReference type="Pfam" id="PF09339">
    <property type="entry name" value="HTH_IclR"/>
    <property type="match status" value="1"/>
</dbReference>
<protein>
    <recommendedName>
        <fullName evidence="6">Glycerol operon regulatory protein</fullName>
    </recommendedName>
</protein>
<dbReference type="PANTHER" id="PTHR30136:SF24">
    <property type="entry name" value="HTH-TYPE TRANSCRIPTIONAL REPRESSOR ALLR"/>
    <property type="match status" value="1"/>
</dbReference>
<dbReference type="InterPro" id="IPR036388">
    <property type="entry name" value="WH-like_DNA-bd_sf"/>
</dbReference>
<dbReference type="InterPro" id="IPR014757">
    <property type="entry name" value="Tscrpt_reg_IclR_C"/>
</dbReference>
<dbReference type="FunFam" id="1.10.10.10:FF:000056">
    <property type="entry name" value="IclR family transcriptional regulator"/>
    <property type="match status" value="1"/>
</dbReference>
<dbReference type="InterPro" id="IPR005471">
    <property type="entry name" value="Tscrpt_reg_IclR_N"/>
</dbReference>
<evidence type="ECO:0000256" key="5">
    <source>
        <dbReference type="ARBA" id="ARBA00058938"/>
    </source>
</evidence>
<evidence type="ECO:0000256" key="6">
    <source>
        <dbReference type="ARBA" id="ARBA00070406"/>
    </source>
</evidence>
<dbReference type="InterPro" id="IPR029016">
    <property type="entry name" value="GAF-like_dom_sf"/>
</dbReference>
<dbReference type="InterPro" id="IPR050707">
    <property type="entry name" value="HTH_MetabolicPath_Reg"/>
</dbReference>